<evidence type="ECO:0000259" key="19">
    <source>
        <dbReference type="PROSITE" id="PS50142"/>
    </source>
</evidence>
<dbReference type="GO" id="GO:0005634">
    <property type="term" value="C:nucleus"/>
    <property type="evidence" value="ECO:0007669"/>
    <property type="project" value="TreeGrafter"/>
</dbReference>
<keyword evidence="5" id="KW-0677">Repeat</keyword>
<keyword evidence="13" id="KW-0943">RNA-mediated gene silencing</keyword>
<dbReference type="InterPro" id="IPR027417">
    <property type="entry name" value="P-loop_NTPase"/>
</dbReference>
<keyword evidence="10" id="KW-0067">ATP-binding</keyword>
<dbReference type="Pfam" id="PF20932">
    <property type="entry name" value="Dicer_dsRBD"/>
    <property type="match status" value="1"/>
</dbReference>
<evidence type="ECO:0000256" key="11">
    <source>
        <dbReference type="ARBA" id="ARBA00022842"/>
    </source>
</evidence>
<evidence type="ECO:0000256" key="4">
    <source>
        <dbReference type="ARBA" id="ARBA00022723"/>
    </source>
</evidence>
<dbReference type="GO" id="GO:0005737">
    <property type="term" value="C:cytoplasm"/>
    <property type="evidence" value="ECO:0007669"/>
    <property type="project" value="TreeGrafter"/>
</dbReference>
<dbReference type="Pfam" id="PF04851">
    <property type="entry name" value="ResIII"/>
    <property type="match status" value="1"/>
</dbReference>
<evidence type="ECO:0000256" key="12">
    <source>
        <dbReference type="ARBA" id="ARBA00022884"/>
    </source>
</evidence>
<dbReference type="Pfam" id="PF02170">
    <property type="entry name" value="PAZ"/>
    <property type="match status" value="1"/>
</dbReference>
<dbReference type="PANTHER" id="PTHR14950">
    <property type="entry name" value="DICER-RELATED"/>
    <property type="match status" value="1"/>
</dbReference>
<dbReference type="SMART" id="SM00487">
    <property type="entry name" value="DEXDc"/>
    <property type="match status" value="1"/>
</dbReference>
<feature type="domain" description="RNase III" evidence="19">
    <location>
        <begin position="1267"/>
        <end position="1430"/>
    </location>
</feature>
<evidence type="ECO:0000256" key="13">
    <source>
        <dbReference type="ARBA" id="ARBA00023158"/>
    </source>
</evidence>
<dbReference type="Pfam" id="PF00271">
    <property type="entry name" value="Helicase_C"/>
    <property type="match status" value="1"/>
</dbReference>
<dbReference type="PROSITE" id="PS00517">
    <property type="entry name" value="RNASE_3_1"/>
    <property type="match status" value="1"/>
</dbReference>
<evidence type="ECO:0000256" key="17">
    <source>
        <dbReference type="SAM" id="MobiDB-lite"/>
    </source>
</evidence>
<keyword evidence="14" id="KW-0464">Manganese</keyword>
<feature type="compositionally biased region" description="Acidic residues" evidence="17">
    <location>
        <begin position="657"/>
        <end position="667"/>
    </location>
</feature>
<evidence type="ECO:0000256" key="10">
    <source>
        <dbReference type="ARBA" id="ARBA00022840"/>
    </source>
</evidence>
<proteinExistence type="evidence at transcript level"/>
<keyword evidence="7" id="KW-0255">Endonuclease</keyword>
<evidence type="ECO:0000256" key="14">
    <source>
        <dbReference type="ARBA" id="ARBA00023211"/>
    </source>
</evidence>
<evidence type="ECO:0000259" key="20">
    <source>
        <dbReference type="PROSITE" id="PS50821"/>
    </source>
</evidence>
<feature type="domain" description="DRBM" evidence="18">
    <location>
        <begin position="1497"/>
        <end position="1526"/>
    </location>
</feature>
<dbReference type="PROSITE" id="PS51327">
    <property type="entry name" value="DICER_DSRBF"/>
    <property type="match status" value="1"/>
</dbReference>
<dbReference type="GO" id="GO:0004530">
    <property type="term" value="F:deoxyribonuclease I activity"/>
    <property type="evidence" value="ECO:0007669"/>
    <property type="project" value="TreeGrafter"/>
</dbReference>
<evidence type="ECO:0000259" key="21">
    <source>
        <dbReference type="PROSITE" id="PS51192"/>
    </source>
</evidence>
<evidence type="ECO:0000256" key="16">
    <source>
        <dbReference type="PROSITE-ProRule" id="PRU00657"/>
    </source>
</evidence>
<dbReference type="Pfam" id="PF03368">
    <property type="entry name" value="Dicer_dimer"/>
    <property type="match status" value="1"/>
</dbReference>
<comment type="cofactor">
    <cofactor evidence="1">
        <name>Mn(2+)</name>
        <dbReference type="ChEBI" id="CHEBI:29035"/>
    </cofactor>
</comment>
<dbReference type="CDD" id="cd18034">
    <property type="entry name" value="DEXHc_dicer"/>
    <property type="match status" value="1"/>
</dbReference>
<feature type="region of interest" description="Disordered" evidence="17">
    <location>
        <begin position="989"/>
        <end position="1016"/>
    </location>
</feature>
<dbReference type="CDD" id="cd00593">
    <property type="entry name" value="RIBOc"/>
    <property type="match status" value="2"/>
</dbReference>
<dbReference type="GO" id="GO:0004525">
    <property type="term" value="F:ribonuclease III activity"/>
    <property type="evidence" value="ECO:0007669"/>
    <property type="project" value="InterPro"/>
</dbReference>
<feature type="region of interest" description="Disordered" evidence="17">
    <location>
        <begin position="649"/>
        <end position="676"/>
    </location>
</feature>
<dbReference type="PROSITE" id="PS50142">
    <property type="entry name" value="RNASE_3_2"/>
    <property type="match status" value="2"/>
</dbReference>
<keyword evidence="12 16" id="KW-0694">RNA-binding</keyword>
<keyword evidence="9" id="KW-0347">Helicase</keyword>
<evidence type="ECO:0000256" key="7">
    <source>
        <dbReference type="ARBA" id="ARBA00022759"/>
    </source>
</evidence>
<dbReference type="Gene3D" id="2.170.260.10">
    <property type="entry name" value="paz domain"/>
    <property type="match status" value="1"/>
</dbReference>
<dbReference type="PANTHER" id="PTHR14950:SF37">
    <property type="entry name" value="ENDORIBONUCLEASE DICER"/>
    <property type="match status" value="1"/>
</dbReference>
<dbReference type="InterPro" id="IPR000999">
    <property type="entry name" value="RNase_III_dom"/>
</dbReference>
<feature type="domain" description="Dicer dsRNA-binding fold" evidence="23">
    <location>
        <begin position="569"/>
        <end position="660"/>
    </location>
</feature>
<dbReference type="PROSITE" id="PS51194">
    <property type="entry name" value="HELICASE_CTER"/>
    <property type="match status" value="1"/>
</dbReference>
<dbReference type="Gene3D" id="3.40.50.300">
    <property type="entry name" value="P-loop containing nucleotide triphosphate hydrolases"/>
    <property type="match status" value="2"/>
</dbReference>
<dbReference type="Gene3D" id="3.30.160.380">
    <property type="entry name" value="Dicer dimerisation domain"/>
    <property type="match status" value="1"/>
</dbReference>
<dbReference type="PROSITE" id="PS51192">
    <property type="entry name" value="HELICASE_ATP_BIND_1"/>
    <property type="match status" value="1"/>
</dbReference>
<name>A0A977XUP0_9CNID</name>
<dbReference type="InterPro" id="IPR005034">
    <property type="entry name" value="Dicer_dimerisation"/>
</dbReference>
<evidence type="ECO:0000256" key="6">
    <source>
        <dbReference type="ARBA" id="ARBA00022741"/>
    </source>
</evidence>
<dbReference type="InterPro" id="IPR001650">
    <property type="entry name" value="Helicase_C-like"/>
</dbReference>
<evidence type="ECO:0000256" key="9">
    <source>
        <dbReference type="ARBA" id="ARBA00022806"/>
    </source>
</evidence>
<evidence type="ECO:0000259" key="23">
    <source>
        <dbReference type="PROSITE" id="PS51327"/>
    </source>
</evidence>
<accession>A0A977XUP0</accession>
<dbReference type="SMART" id="SM00949">
    <property type="entry name" value="PAZ"/>
    <property type="match status" value="1"/>
</dbReference>
<dbReference type="GO" id="GO:0004386">
    <property type="term" value="F:helicase activity"/>
    <property type="evidence" value="ECO:0007669"/>
    <property type="project" value="UniProtKB-KW"/>
</dbReference>
<dbReference type="PROSITE" id="PS50821">
    <property type="entry name" value="PAZ"/>
    <property type="match status" value="1"/>
</dbReference>
<sequence length="1528" mass="173627">MAGAESRANGHEPREYQIELLESAKEKNIIVCLGTGTGKTFISIKLIEHLAERDDIRQSFLEGAKRTFFLVNSVPLVFQQAKAIERHTSLTVKSFCGEMGVDFWSKDEWMEHFEENHVLVMTHQIYLDLLQHAKIKLSQANLLVFDECHHANKSHPFKKIMDRFVDFPEDDHPHILGLTASVVGKKVKPNSIQSEVRKLENTLRCVCETASDPNVVEKYGAKPQEIFRKYSSAHLNDVAKYLEGKFCLVLGDLHKFLHNVKLRKEEGGLQEVIEKELTVAKAAIRECDAALEEIGVWAAYEVAKMMICDLEKRRKRVLGSLSTQAHMGSLFLGVTLTSLREICGIYNEFKVANQCELELKQELLKPKVKKLLELFRRTDGTGDTNLCSIVFVERRYAACVLSKLINQLSEHDKEFNHLRSDFVTGHGADVKGISETEMKFNEQNKKLDGFRNGKFNVLVGTSVVEEGVDIPKCNLVVMFDFPKNYRGYVQSRGRGRAKDARYVLLVNKTDYEEKTQEQQMYQSIDEYLKTLCQRNRAQPTDEEANDAVNVDVLEPYFTNRNAKVDMGSSIGLLYRYCSKLPCDQFTQLKPKFTIHDVGVEFQAHLLMPRNSHLTHLIKGEPMPSKKEAKMAVALEACKQLHRLGELNDNLLPVDSSSDSEPEDLDETDGPKTGTKKRRRYHAVKVIQQLEGKLESNSNEEYYVYAIKMKVVGVFNSKKANTKKELWDRKEHLFGFVTKNTLPQLPNFPLFNAIGKVEIEIEHCLTLDNIEADQLCLINWFHEFIFTEELEFDVSSTDTGCRVVLLSFNNPSCQPWSTKPFYSPTEITEINFEDMRRLREKVKSCDGKITRETDLNDAMVIAMYRKNKARYLVTAVDRHSNPLSDFPDPSKGETFKDYYKTRYNKNIKDDSQPLIHVVHSSRKIDCRSTKAASDVSSRYDQERLVPELCTLMKCPQSVSLRVNLLPSIFYRLQSLLGMLELRNTISAEAGIGSSSSMNGHEESWLNEELSESPNKKSKLSISSDTMIYDSSCDQEDSSQEPPRRNRKVTRNLDRYFFPFDSSRSVSLVKLLEAFTCASSSDAFNLERLEMLGDSFLEMAVTIYAYCHMNHKDEGKLTNYRSRQISNKSLFNLARGKGLAAYLKHDVLSKGTWVPPGCKKSDTSKKSPRNGEVGMESTGDEDVSRQLIPDKSIADSVEALIGAHLIECGYMTALKFMEWLGLKVLAEEEEKSGVLNSSFYANYRTYVCDIPEDEDERSREILKRQTKEMASFEKKIGYVFKNKELLLEAFTHPSYSDNTITGSYQRLEFLGDAVLDFLVTLHIYDHCSDKLTPGKLTDLRSALVNNHTFASIAVDNGYHKYCKEYSPKLFSTIGDFVKALEEYQKETGTTVSPNPYVIAVPNENNGVECMEAPKPLGDIFESVAGAIFVDSGMDVRTVWKVCYRMLQKHIDTYSAKVPVDPVRAVMEFDSGAEFSNAKENEEGKISCDLIFTEERGKQIGQTIFTGTGRNKKNAKLSAASRAQKKIEQVN</sequence>
<keyword evidence="3" id="KW-0540">Nuclease</keyword>
<dbReference type="Gene3D" id="3.30.160.20">
    <property type="match status" value="1"/>
</dbReference>
<dbReference type="FunFam" id="3.40.50.300:FF:000628">
    <property type="entry name" value="Endoribonuclease Dicer"/>
    <property type="match status" value="1"/>
</dbReference>
<dbReference type="GO" id="GO:0003677">
    <property type="term" value="F:DNA binding"/>
    <property type="evidence" value="ECO:0007669"/>
    <property type="project" value="InterPro"/>
</dbReference>
<evidence type="ECO:0000256" key="15">
    <source>
        <dbReference type="ARBA" id="ARBA00035116"/>
    </source>
</evidence>
<dbReference type="SMART" id="SM00490">
    <property type="entry name" value="HELICc"/>
    <property type="match status" value="1"/>
</dbReference>
<dbReference type="InterPro" id="IPR038248">
    <property type="entry name" value="Dicer_dimer_sf"/>
</dbReference>
<dbReference type="InterPro" id="IPR044441">
    <property type="entry name" value="DICER_DSRM"/>
</dbReference>
<evidence type="ECO:0000259" key="18">
    <source>
        <dbReference type="PROSITE" id="PS50137"/>
    </source>
</evidence>
<feature type="domain" description="RNase III" evidence="19">
    <location>
        <begin position="1047"/>
        <end position="1207"/>
    </location>
</feature>
<dbReference type="GO" id="GO:0030422">
    <property type="term" value="P:siRNA processing"/>
    <property type="evidence" value="ECO:0007669"/>
    <property type="project" value="InterPro"/>
</dbReference>
<evidence type="ECO:0000256" key="5">
    <source>
        <dbReference type="ARBA" id="ARBA00022737"/>
    </source>
</evidence>
<dbReference type="GO" id="GO:0031054">
    <property type="term" value="P:pre-miRNA processing"/>
    <property type="evidence" value="ECO:0007669"/>
    <property type="project" value="InterPro"/>
</dbReference>
<evidence type="ECO:0000256" key="2">
    <source>
        <dbReference type="ARBA" id="ARBA00001946"/>
    </source>
</evidence>
<dbReference type="FunFam" id="3.30.160.380:FF:000001">
    <property type="entry name" value="Endoribonuclease dicer-like 1"/>
    <property type="match status" value="1"/>
</dbReference>
<keyword evidence="8" id="KW-0378">Hydrolase</keyword>
<evidence type="ECO:0000256" key="1">
    <source>
        <dbReference type="ARBA" id="ARBA00001936"/>
    </source>
</evidence>
<keyword evidence="4" id="KW-0479">Metal-binding</keyword>
<keyword evidence="11" id="KW-0460">Magnesium</keyword>
<dbReference type="FunFam" id="1.10.1520.10:FF:000005">
    <property type="entry name" value="Putative endoribonuclease dicer"/>
    <property type="match status" value="1"/>
</dbReference>
<keyword evidence="6" id="KW-0547">Nucleotide-binding</keyword>
<dbReference type="InterPro" id="IPR048513">
    <property type="entry name" value="Dicer_PBD"/>
</dbReference>
<dbReference type="SUPFAM" id="SSF52540">
    <property type="entry name" value="P-loop containing nucleoside triphosphate hydrolases"/>
    <property type="match status" value="1"/>
</dbReference>
<organism evidence="24">
    <name type="scientific">Calyptrophora lyra</name>
    <dbReference type="NCBI Taxonomy" id="2864141"/>
    <lineage>
        <taxon>Eukaryota</taxon>
        <taxon>Metazoa</taxon>
        <taxon>Cnidaria</taxon>
        <taxon>Anthozoa</taxon>
        <taxon>Octocorallia</taxon>
        <taxon>Scleralcyonacea</taxon>
        <taxon>Primnoidae</taxon>
        <taxon>Calyptrophora</taxon>
    </lineage>
</organism>
<evidence type="ECO:0000256" key="3">
    <source>
        <dbReference type="ARBA" id="ARBA00022722"/>
    </source>
</evidence>
<dbReference type="SMART" id="SM00535">
    <property type="entry name" value="RIBOc"/>
    <property type="match status" value="2"/>
</dbReference>
<dbReference type="InterPro" id="IPR014720">
    <property type="entry name" value="dsRBD_dom"/>
</dbReference>
<dbReference type="InterPro" id="IPR006935">
    <property type="entry name" value="Helicase/UvrB_N"/>
</dbReference>
<dbReference type="PROSITE" id="PS50137">
    <property type="entry name" value="DS_RBD"/>
    <property type="match status" value="1"/>
</dbReference>
<evidence type="ECO:0000313" key="24">
    <source>
        <dbReference type="EMBL" id="UXX21448.1"/>
    </source>
</evidence>
<dbReference type="SUPFAM" id="SSF69065">
    <property type="entry name" value="RNase III domain-like"/>
    <property type="match status" value="2"/>
</dbReference>
<dbReference type="Gene3D" id="1.10.1520.10">
    <property type="entry name" value="Ribonuclease III domain"/>
    <property type="match status" value="2"/>
</dbReference>
<dbReference type="InterPro" id="IPR036085">
    <property type="entry name" value="PAZ_dom_sf"/>
</dbReference>
<comment type="similarity">
    <text evidence="15 16">Belongs to the helicase family. Dicer subfamily.</text>
</comment>
<feature type="domain" description="Helicase ATP-binding" evidence="21">
    <location>
        <begin position="20"/>
        <end position="200"/>
    </location>
</feature>
<dbReference type="EMBL" id="MZ484414">
    <property type="protein sequence ID" value="UXX21448.1"/>
    <property type="molecule type" value="mRNA"/>
</dbReference>
<dbReference type="InterPro" id="IPR048512">
    <property type="entry name" value="Dicer_platform"/>
</dbReference>
<dbReference type="GO" id="GO:0006309">
    <property type="term" value="P:apoptotic DNA fragmentation"/>
    <property type="evidence" value="ECO:0007669"/>
    <property type="project" value="TreeGrafter"/>
</dbReference>
<feature type="region of interest" description="Disordered" evidence="17">
    <location>
        <begin position="1155"/>
        <end position="1183"/>
    </location>
</feature>
<dbReference type="Pfam" id="PF20930">
    <property type="entry name" value="Dicer_PBD"/>
    <property type="match status" value="1"/>
</dbReference>
<feature type="domain" description="PAZ" evidence="20">
    <location>
        <begin position="836"/>
        <end position="929"/>
    </location>
</feature>
<protein>
    <submittedName>
        <fullName evidence="24">Endoribonuclease dicer</fullName>
    </submittedName>
</protein>
<dbReference type="Pfam" id="PF20931">
    <property type="entry name" value="Dicer_platform"/>
    <property type="match status" value="1"/>
</dbReference>
<dbReference type="InterPro" id="IPR014001">
    <property type="entry name" value="Helicase_ATP-bd"/>
</dbReference>
<comment type="cofactor">
    <cofactor evidence="2">
        <name>Mg(2+)</name>
        <dbReference type="ChEBI" id="CHEBI:18420"/>
    </cofactor>
</comment>
<dbReference type="InterPro" id="IPR003100">
    <property type="entry name" value="PAZ_dom"/>
</dbReference>
<dbReference type="GO" id="GO:0003723">
    <property type="term" value="F:RNA binding"/>
    <property type="evidence" value="ECO:0007669"/>
    <property type="project" value="UniProtKB-UniRule"/>
</dbReference>
<dbReference type="GO" id="GO:0046872">
    <property type="term" value="F:metal ion binding"/>
    <property type="evidence" value="ECO:0007669"/>
    <property type="project" value="UniProtKB-KW"/>
</dbReference>
<dbReference type="SUPFAM" id="SSF101690">
    <property type="entry name" value="PAZ domain"/>
    <property type="match status" value="1"/>
</dbReference>
<dbReference type="Pfam" id="PF00636">
    <property type="entry name" value="Ribonuclease_3"/>
    <property type="match status" value="2"/>
</dbReference>
<dbReference type="InterPro" id="IPR036389">
    <property type="entry name" value="RNase_III_sf"/>
</dbReference>
<evidence type="ECO:0000259" key="22">
    <source>
        <dbReference type="PROSITE" id="PS51194"/>
    </source>
</evidence>
<dbReference type="GO" id="GO:0005524">
    <property type="term" value="F:ATP binding"/>
    <property type="evidence" value="ECO:0007669"/>
    <property type="project" value="UniProtKB-KW"/>
</dbReference>
<evidence type="ECO:0000256" key="8">
    <source>
        <dbReference type="ARBA" id="ARBA00022801"/>
    </source>
</evidence>
<feature type="domain" description="Helicase C-terminal" evidence="22">
    <location>
        <begin position="367"/>
        <end position="543"/>
    </location>
</feature>
<reference evidence="24" key="1">
    <citation type="submission" date="2021-06" db="EMBL/GenBank/DDBJ databases">
        <authorList>
            <person name="Woo S."/>
        </authorList>
    </citation>
    <scope>NUCLEOTIDE SEQUENCE</scope>
    <source>
        <tissue evidence="24">Polyp</tissue>
    </source>
</reference>